<evidence type="ECO:0000313" key="2">
    <source>
        <dbReference type="EMBL" id="WNL16906.1"/>
    </source>
</evidence>
<feature type="signal peptide" evidence="1">
    <location>
        <begin position="1"/>
        <end position="21"/>
    </location>
</feature>
<dbReference type="EMBL" id="CP134846">
    <property type="protein sequence ID" value="WNL16906.1"/>
    <property type="molecule type" value="Genomic_DNA"/>
</dbReference>
<evidence type="ECO:0008006" key="3">
    <source>
        <dbReference type="Google" id="ProtNLM"/>
    </source>
</evidence>
<reference evidence="2" key="1">
    <citation type="submission" date="2023-09" db="EMBL/GenBank/DDBJ databases">
        <title>Arcobacter tbilisiensis sp. nov. isolated from chicken meat in Tbilisi, Georgia.</title>
        <authorList>
            <person name="Matthias R."/>
            <person name="Zautner A.E."/>
        </authorList>
    </citation>
    <scope>NUCLEOTIDE SEQUENCE</scope>
    <source>
        <strain evidence="2">LEO 107</strain>
    </source>
</reference>
<evidence type="ECO:0000256" key="1">
    <source>
        <dbReference type="SAM" id="SignalP"/>
    </source>
</evidence>
<proteinExistence type="predicted"/>
<keyword evidence="1" id="KW-0732">Signal</keyword>
<protein>
    <recommendedName>
        <fullName evidence="3">Lipoprotein</fullName>
    </recommendedName>
</protein>
<feature type="chain" id="PRO_5041649345" description="Lipoprotein" evidence="1">
    <location>
        <begin position="22"/>
        <end position="324"/>
    </location>
</feature>
<accession>A0AA96I3Z9</accession>
<dbReference type="AlphaFoldDB" id="A0AA96I3Z9"/>
<dbReference type="PROSITE" id="PS51257">
    <property type="entry name" value="PROKAR_LIPOPROTEIN"/>
    <property type="match status" value="1"/>
</dbReference>
<sequence>MRPLSVLFTITITFIFSGCVASPSPQIANIDKINSFRDYVIQKRSNEVGNYDVVATTANKTLLELRVFNEPTSTADATDVLKVLDDVKTYCSAKGGYVIYGDGSIFAIENLPTAFSFDYIGYKNDMQKQGSRKFDGFLKCTNSNDDFEIEYMVDNVDLRRDDMIGGGYMQTYSRFFLINHQKSQSSNQKTWQNNSKYISYEKDKSIKEILFIENNTTPWRYEKAMGAYKYCTFNGGVCLVKNQITKNEPMNIDEYLIQRANAMNKSQIECQEKRKQGQGCYIMSHHTFTDNDTFYCKNQKYTELEFSLEHHNDSIFYKSSLEKF</sequence>
<organism evidence="2">
    <name type="scientific">Arcobacter sp. AZ-2023</name>
    <dbReference type="NCBI Taxonomy" id="3074453"/>
    <lineage>
        <taxon>Bacteria</taxon>
        <taxon>Pseudomonadati</taxon>
        <taxon>Campylobacterota</taxon>
        <taxon>Epsilonproteobacteria</taxon>
        <taxon>Campylobacterales</taxon>
        <taxon>Arcobacteraceae</taxon>
        <taxon>Arcobacter</taxon>
    </lineage>
</organism>
<gene>
    <name evidence="2" type="ORF">RJG54_00480</name>
</gene>
<name>A0AA96I3Z9_9BACT</name>